<accession>A0AAW1C3N1</accession>
<proteinExistence type="predicted"/>
<evidence type="ECO:0000256" key="1">
    <source>
        <dbReference type="SAM" id="MobiDB-lite"/>
    </source>
</evidence>
<name>A0AAW1C3N1_CROAD</name>
<feature type="region of interest" description="Disordered" evidence="1">
    <location>
        <begin position="1"/>
        <end position="25"/>
    </location>
</feature>
<evidence type="ECO:0000313" key="3">
    <source>
        <dbReference type="Proteomes" id="UP001474421"/>
    </source>
</evidence>
<dbReference type="Pfam" id="PF15150">
    <property type="entry name" value="PMAIP1"/>
    <property type="match status" value="1"/>
</dbReference>
<dbReference type="EMBL" id="JAOTOJ010000002">
    <property type="protein sequence ID" value="KAK9408628.1"/>
    <property type="molecule type" value="Genomic_DNA"/>
</dbReference>
<dbReference type="Proteomes" id="UP001474421">
    <property type="component" value="Unassembled WGS sequence"/>
</dbReference>
<organism evidence="2 3">
    <name type="scientific">Crotalus adamanteus</name>
    <name type="common">Eastern diamondback rattlesnake</name>
    <dbReference type="NCBI Taxonomy" id="8729"/>
    <lineage>
        <taxon>Eukaryota</taxon>
        <taxon>Metazoa</taxon>
        <taxon>Chordata</taxon>
        <taxon>Craniata</taxon>
        <taxon>Vertebrata</taxon>
        <taxon>Euteleostomi</taxon>
        <taxon>Lepidosauria</taxon>
        <taxon>Squamata</taxon>
        <taxon>Bifurcata</taxon>
        <taxon>Unidentata</taxon>
        <taxon>Episquamata</taxon>
        <taxon>Toxicofera</taxon>
        <taxon>Serpentes</taxon>
        <taxon>Colubroidea</taxon>
        <taxon>Viperidae</taxon>
        <taxon>Crotalinae</taxon>
        <taxon>Crotalus</taxon>
    </lineage>
</organism>
<protein>
    <submittedName>
        <fullName evidence="2">Uncharacterized protein</fullName>
    </submittedName>
</protein>
<dbReference type="GO" id="GO:0006974">
    <property type="term" value="P:DNA damage response"/>
    <property type="evidence" value="ECO:0007669"/>
    <property type="project" value="InterPro"/>
</dbReference>
<sequence length="178" mass="19569">MVADETGAPSRFLSPGAQPVSSPRKNLPLVLEFAPRHEEGCQDMSESAIKARSSDLSSQLQSVSFLFLFLSQDHQAQVKQVIPGLVAMDHLLAEDPAVGAPGLSGNEDPEPLWKGAFGAESGPYYSERHQVQYSSRKTLDLVLKRSVVIAVQLRRMGDKWNLRQRILNLIAKLFCPGT</sequence>
<dbReference type="AlphaFoldDB" id="A0AAW1C3N1"/>
<dbReference type="InterPro" id="IPR024140">
    <property type="entry name" value="Noxa"/>
</dbReference>
<dbReference type="GO" id="GO:0001836">
    <property type="term" value="P:release of cytochrome c from mitochondria"/>
    <property type="evidence" value="ECO:0007669"/>
    <property type="project" value="InterPro"/>
</dbReference>
<dbReference type="GO" id="GO:0043065">
    <property type="term" value="P:positive regulation of apoptotic process"/>
    <property type="evidence" value="ECO:0007669"/>
    <property type="project" value="InterPro"/>
</dbReference>
<gene>
    <name evidence="2" type="ORF">NXF25_007402</name>
</gene>
<reference evidence="2 3" key="1">
    <citation type="journal article" date="2024" name="Proc. Natl. Acad. Sci. U.S.A.">
        <title>The genetic regulatory architecture and epigenomic basis for age-related changes in rattlesnake venom.</title>
        <authorList>
            <person name="Hogan M.P."/>
            <person name="Holding M.L."/>
            <person name="Nystrom G.S."/>
            <person name="Colston T.J."/>
            <person name="Bartlett D.A."/>
            <person name="Mason A.J."/>
            <person name="Ellsworth S.A."/>
            <person name="Rautsaw R.M."/>
            <person name="Lawrence K.C."/>
            <person name="Strickland J.L."/>
            <person name="He B."/>
            <person name="Fraser P."/>
            <person name="Margres M.J."/>
            <person name="Gilbert D.M."/>
            <person name="Gibbs H.L."/>
            <person name="Parkinson C.L."/>
            <person name="Rokyta D.R."/>
        </authorList>
    </citation>
    <scope>NUCLEOTIDE SEQUENCE [LARGE SCALE GENOMIC DNA]</scope>
    <source>
        <strain evidence="2">DRR0105</strain>
    </source>
</reference>
<comment type="caution">
    <text evidence="2">The sequence shown here is derived from an EMBL/GenBank/DDBJ whole genome shotgun (WGS) entry which is preliminary data.</text>
</comment>
<keyword evidence="3" id="KW-1185">Reference proteome</keyword>
<evidence type="ECO:0000313" key="2">
    <source>
        <dbReference type="EMBL" id="KAK9408628.1"/>
    </source>
</evidence>